<evidence type="ECO:0000256" key="1">
    <source>
        <dbReference type="SAM" id="MobiDB-lite"/>
    </source>
</evidence>
<organism evidence="2 3">
    <name type="scientific">Scophthalmus maximus</name>
    <name type="common">Turbot</name>
    <name type="synonym">Psetta maxima</name>
    <dbReference type="NCBI Taxonomy" id="52904"/>
    <lineage>
        <taxon>Eukaryota</taxon>
        <taxon>Metazoa</taxon>
        <taxon>Chordata</taxon>
        <taxon>Craniata</taxon>
        <taxon>Vertebrata</taxon>
        <taxon>Euteleostomi</taxon>
        <taxon>Actinopterygii</taxon>
        <taxon>Neopterygii</taxon>
        <taxon>Teleostei</taxon>
        <taxon>Neoteleostei</taxon>
        <taxon>Acanthomorphata</taxon>
        <taxon>Carangaria</taxon>
        <taxon>Pleuronectiformes</taxon>
        <taxon>Pleuronectoidei</taxon>
        <taxon>Scophthalmidae</taxon>
        <taxon>Scophthalmus</taxon>
    </lineage>
</organism>
<reference evidence="2 3" key="1">
    <citation type="submission" date="2019-06" db="EMBL/GenBank/DDBJ databases">
        <title>Draft genomes of female and male turbot (Scophthalmus maximus).</title>
        <authorList>
            <person name="Xu H."/>
            <person name="Xu X.-W."/>
            <person name="Shao C."/>
            <person name="Chen S."/>
        </authorList>
    </citation>
    <scope>NUCLEOTIDE SEQUENCE [LARGE SCALE GENOMIC DNA]</scope>
    <source>
        <strain evidence="2">Ysfricsl-2016a</strain>
        <tissue evidence="2">Blood</tissue>
    </source>
</reference>
<gene>
    <name evidence="2" type="ORF">F2P81_004419</name>
</gene>
<dbReference type="AlphaFoldDB" id="A0A6A4TM69"/>
<protein>
    <submittedName>
        <fullName evidence="2">Uncharacterized protein</fullName>
    </submittedName>
</protein>
<dbReference type="EMBL" id="VEVO01000004">
    <property type="protein sequence ID" value="KAF0043082.1"/>
    <property type="molecule type" value="Genomic_DNA"/>
</dbReference>
<feature type="region of interest" description="Disordered" evidence="1">
    <location>
        <begin position="1"/>
        <end position="31"/>
    </location>
</feature>
<accession>A0A6A4TM69</accession>
<sequence length="115" mass="12662">MNSSALSHFRNKTFATGGSRSSDERSGPSRIGWDTLSIQQRRIHNNSAFRVLNRTLMKQMNSCLCSSVSVDSITAGCECGETQIILNTIKSSVKCAPLVYIKATNFDIMIITFPP</sequence>
<evidence type="ECO:0000313" key="2">
    <source>
        <dbReference type="EMBL" id="KAF0043082.1"/>
    </source>
</evidence>
<dbReference type="Proteomes" id="UP000438429">
    <property type="component" value="Unassembled WGS sequence"/>
</dbReference>
<evidence type="ECO:0000313" key="3">
    <source>
        <dbReference type="Proteomes" id="UP000438429"/>
    </source>
</evidence>
<name>A0A6A4TM69_SCOMX</name>
<proteinExistence type="predicted"/>
<comment type="caution">
    <text evidence="2">The sequence shown here is derived from an EMBL/GenBank/DDBJ whole genome shotgun (WGS) entry which is preliminary data.</text>
</comment>